<evidence type="ECO:0000313" key="3">
    <source>
        <dbReference type="Proteomes" id="UP000834106"/>
    </source>
</evidence>
<evidence type="ECO:0000313" key="2">
    <source>
        <dbReference type="EMBL" id="CAI9758680.1"/>
    </source>
</evidence>
<dbReference type="PANTHER" id="PTHR33167:SF63">
    <property type="entry name" value="MYB-CC TYPE TRANSCRIPTION FACTOR LHEQLE-CONTAINING DOMAIN-CONTAINING PROTEIN"/>
    <property type="match status" value="1"/>
</dbReference>
<protein>
    <submittedName>
        <fullName evidence="2">Uncharacterized protein</fullName>
    </submittedName>
</protein>
<dbReference type="PANTHER" id="PTHR33167">
    <property type="entry name" value="TRANSCRIPTION FACTOR, PUTATIVE (DUF863)-RELATED"/>
    <property type="match status" value="1"/>
</dbReference>
<feature type="compositionally biased region" description="Basic and acidic residues" evidence="1">
    <location>
        <begin position="7"/>
        <end position="21"/>
    </location>
</feature>
<evidence type="ECO:0000256" key="1">
    <source>
        <dbReference type="SAM" id="MobiDB-lite"/>
    </source>
</evidence>
<keyword evidence="3" id="KW-1185">Reference proteome</keyword>
<gene>
    <name evidence="2" type="ORF">FPE_LOCUS6110</name>
</gene>
<feature type="region of interest" description="Disordered" evidence="1">
    <location>
        <begin position="1"/>
        <end position="22"/>
    </location>
</feature>
<reference evidence="2" key="1">
    <citation type="submission" date="2023-05" db="EMBL/GenBank/DDBJ databases">
        <authorList>
            <person name="Huff M."/>
        </authorList>
    </citation>
    <scope>NUCLEOTIDE SEQUENCE</scope>
</reference>
<organism evidence="2 3">
    <name type="scientific">Fraxinus pennsylvanica</name>
    <dbReference type="NCBI Taxonomy" id="56036"/>
    <lineage>
        <taxon>Eukaryota</taxon>
        <taxon>Viridiplantae</taxon>
        <taxon>Streptophyta</taxon>
        <taxon>Embryophyta</taxon>
        <taxon>Tracheophyta</taxon>
        <taxon>Spermatophyta</taxon>
        <taxon>Magnoliopsida</taxon>
        <taxon>eudicotyledons</taxon>
        <taxon>Gunneridae</taxon>
        <taxon>Pentapetalae</taxon>
        <taxon>asterids</taxon>
        <taxon>lamiids</taxon>
        <taxon>Lamiales</taxon>
        <taxon>Oleaceae</taxon>
        <taxon>Oleeae</taxon>
        <taxon>Fraxinus</taxon>
    </lineage>
</organism>
<dbReference type="EMBL" id="OU503038">
    <property type="protein sequence ID" value="CAI9758680.1"/>
    <property type="molecule type" value="Genomic_DNA"/>
</dbReference>
<dbReference type="Pfam" id="PF05904">
    <property type="entry name" value="DUF863"/>
    <property type="match status" value="1"/>
</dbReference>
<dbReference type="InterPro" id="IPR008581">
    <property type="entry name" value="DUF863_pln"/>
</dbReference>
<sequence>MIVAASSREDWRKELTEDERRHRSQKTLLATVLSRWGRRCAGSSLLGRRRYVEREEKMEKNKIELGMGTKIQANKCLPQCYSVMDLDGNSSNCTKSVYQDDQMLRNGQYHRLPMSEKSSNGYFKCDLKVAKQTILKHEFIFRNQVQELHRLYKRQRDLMNEIKSGGLDKDHIKAEKSISSPLFSPVPPEDAKRKWDVPHSSSLYSVIGHLSTSGPSTAQSPLRFIACKSVPVCPSFQDTGSLKNVEPITSTGMFVERTSVSNSVGNPGNVMCRVRADGSANTNSGFDVSLHDFFLNSIIGRRKCESSRNEKEPLTNDSIAGKMKSNGHSSIGSFSLGNSPASFQSVLAEPRNEFSTHCRPDEHISAARGKKTLFGVEISEGNGGQLGAASNMSNQNHKTDSVNSESLYALLWTKTCSTSGAKVRSLQQDHRIVTSEQSHCIANSPMQQFAIGNVNDHNSERANAEIDPLKCFKGSDGTSSKLQDFLKTDSDQSENFQKKAIPQHNPMVTDCQINQESSKGKLPWFLRKPQYSGEQTKERKSSYFMNIDSLKDYSHQFFNRNKIADDSVTFNTKHETSAPIAVADTEVGRIIKVIDRTDAKNVLGFPILDMFCTSTNSNSGVGSNNAGKVLEDKAVLMNQLETEDFVLQKGLNNYISGLRHHIDLNLSLDEEEAQLAATGAIVKTATTDKDLEAPTVFDTDDTSPKRAEVSVGKYNGPAEEYVKVAADAIIAISLSGKKFLEDDETYEPLEAASRDSLKWFAEIISAQYGDNKIIVEELSRNQTEARYEESIPDCMDYFEFMTLKLKDMKEDHCHCKPIVLDNKEDEETAAAILHKRPRRGQARRGRHDFQRDILPGLVTLSRHEVTEDLQTFEELLKAKSCSVDSSLSLRNATKTVRGKKRATISRTKKAVGSTQTEQSICRELSLTGWGKRIKRLPRQRCRNVYPNRPLQCGKPMD</sequence>
<name>A0AAD2DNW5_9LAMI</name>
<accession>A0AAD2DNW5</accession>
<dbReference type="AlphaFoldDB" id="A0AAD2DNW5"/>
<dbReference type="Proteomes" id="UP000834106">
    <property type="component" value="Chromosome 3"/>
</dbReference>
<proteinExistence type="predicted"/>